<organism evidence="2 3">
    <name type="scientific">Helianthus annuus</name>
    <name type="common">Common sunflower</name>
    <dbReference type="NCBI Taxonomy" id="4232"/>
    <lineage>
        <taxon>Eukaryota</taxon>
        <taxon>Viridiplantae</taxon>
        <taxon>Streptophyta</taxon>
        <taxon>Embryophyta</taxon>
        <taxon>Tracheophyta</taxon>
        <taxon>Spermatophyta</taxon>
        <taxon>Magnoliopsida</taxon>
        <taxon>eudicotyledons</taxon>
        <taxon>Gunneridae</taxon>
        <taxon>Pentapetalae</taxon>
        <taxon>asterids</taxon>
        <taxon>campanulids</taxon>
        <taxon>Asterales</taxon>
        <taxon>Asteraceae</taxon>
        <taxon>Asteroideae</taxon>
        <taxon>Heliantheae alliance</taxon>
        <taxon>Heliantheae</taxon>
        <taxon>Helianthus</taxon>
    </lineage>
</organism>
<proteinExistence type="predicted"/>
<dbReference type="Proteomes" id="UP000215914">
    <property type="component" value="Chromosome 4"/>
</dbReference>
<dbReference type="Gramene" id="mRNA:HanXRQr2_Chr14g0670841">
    <property type="protein sequence ID" value="mRNA:HanXRQr2_Chr14g0670841"/>
    <property type="gene ID" value="HanXRQr2_Chr14g0670841"/>
</dbReference>
<accession>A0A251V246</accession>
<keyword evidence="3" id="KW-1185">Reference proteome</keyword>
<dbReference type="EMBL" id="CM007893">
    <property type="protein sequence ID" value="OTG29042.1"/>
    <property type="molecule type" value="Genomic_DNA"/>
</dbReference>
<dbReference type="EMBL" id="MNCJ02000329">
    <property type="protein sequence ID" value="KAF5771460.1"/>
    <property type="molecule type" value="Genomic_DNA"/>
</dbReference>
<gene>
    <name evidence="2" type="ORF">HannXRQ_Chr04g0117911</name>
    <name evidence="1" type="ORF">HanXRQr2_Chr14g0670841</name>
</gene>
<evidence type="ECO:0000313" key="1">
    <source>
        <dbReference type="EMBL" id="KAF5771460.1"/>
    </source>
</evidence>
<protein>
    <submittedName>
        <fullName evidence="2">Uncharacterized protein</fullName>
    </submittedName>
</protein>
<reference evidence="2" key="2">
    <citation type="submission" date="2017-02" db="EMBL/GenBank/DDBJ databases">
        <title>Sunflower complete genome.</title>
        <authorList>
            <person name="Langlade N."/>
            <person name="Munos S."/>
        </authorList>
    </citation>
    <scope>NUCLEOTIDE SEQUENCE [LARGE SCALE GENOMIC DNA]</scope>
    <source>
        <tissue evidence="2">Leaves</tissue>
    </source>
</reference>
<dbReference type="InParanoid" id="A0A251V246"/>
<name>A0A251V246_HELAN</name>
<sequence length="144" mass="16779">MITAHVSPLTHKTPCLRFNINPLSFFYSTHTTYFKNQFLSSRRIHLYSLKWNAHPNTKKLLNITELKLVIVFLLEDLEASIGFTLKLEKSGFMLMNAKWVVGRCSIVFFFFHLRSLIIDIVTEGHHFYIIDDLCCVSKFDSTTT</sequence>
<evidence type="ECO:0000313" key="2">
    <source>
        <dbReference type="EMBL" id="OTG29042.1"/>
    </source>
</evidence>
<evidence type="ECO:0000313" key="3">
    <source>
        <dbReference type="Proteomes" id="UP000215914"/>
    </source>
</evidence>
<dbReference type="AlphaFoldDB" id="A0A251V246"/>
<reference evidence="1" key="3">
    <citation type="submission" date="2020-06" db="EMBL/GenBank/DDBJ databases">
        <title>Helianthus annuus Genome sequencing and assembly Release 2.</title>
        <authorList>
            <person name="Gouzy J."/>
            <person name="Langlade N."/>
            <person name="Munos S."/>
        </authorList>
    </citation>
    <scope>NUCLEOTIDE SEQUENCE</scope>
    <source>
        <tissue evidence="1">Leaves</tissue>
    </source>
</reference>
<reference evidence="1 3" key="1">
    <citation type="journal article" date="2017" name="Nature">
        <title>The sunflower genome provides insights into oil metabolism, flowering and Asterid evolution.</title>
        <authorList>
            <person name="Badouin H."/>
            <person name="Gouzy J."/>
            <person name="Grassa C.J."/>
            <person name="Murat F."/>
            <person name="Staton S.E."/>
            <person name="Cottret L."/>
            <person name="Lelandais-Briere C."/>
            <person name="Owens G.L."/>
            <person name="Carrere S."/>
            <person name="Mayjonade B."/>
            <person name="Legrand L."/>
            <person name="Gill N."/>
            <person name="Kane N.C."/>
            <person name="Bowers J.E."/>
            <person name="Hubner S."/>
            <person name="Bellec A."/>
            <person name="Berard A."/>
            <person name="Berges H."/>
            <person name="Blanchet N."/>
            <person name="Boniface M.C."/>
            <person name="Brunel D."/>
            <person name="Catrice O."/>
            <person name="Chaidir N."/>
            <person name="Claudel C."/>
            <person name="Donnadieu C."/>
            <person name="Faraut T."/>
            <person name="Fievet G."/>
            <person name="Helmstetter N."/>
            <person name="King M."/>
            <person name="Knapp S.J."/>
            <person name="Lai Z."/>
            <person name="Le Paslier M.C."/>
            <person name="Lippi Y."/>
            <person name="Lorenzon L."/>
            <person name="Mandel J.R."/>
            <person name="Marage G."/>
            <person name="Marchand G."/>
            <person name="Marquand E."/>
            <person name="Bret-Mestries E."/>
            <person name="Morien E."/>
            <person name="Nambeesan S."/>
            <person name="Nguyen T."/>
            <person name="Pegot-Espagnet P."/>
            <person name="Pouilly N."/>
            <person name="Raftis F."/>
            <person name="Sallet E."/>
            <person name="Schiex T."/>
            <person name="Thomas J."/>
            <person name="Vandecasteele C."/>
            <person name="Vares D."/>
            <person name="Vear F."/>
            <person name="Vautrin S."/>
            <person name="Crespi M."/>
            <person name="Mangin B."/>
            <person name="Burke J.M."/>
            <person name="Salse J."/>
            <person name="Munos S."/>
            <person name="Vincourt P."/>
            <person name="Rieseberg L.H."/>
            <person name="Langlade N.B."/>
        </authorList>
    </citation>
    <scope>NUCLEOTIDE SEQUENCE [LARGE SCALE GENOMIC DNA]</scope>
    <source>
        <strain evidence="3">cv. SF193</strain>
        <tissue evidence="1">Leaves</tissue>
    </source>
</reference>